<dbReference type="GO" id="GO:0042802">
    <property type="term" value="F:identical protein binding"/>
    <property type="evidence" value="ECO:0007669"/>
    <property type="project" value="UniProtKB-ARBA"/>
</dbReference>
<comment type="similarity">
    <text evidence="9">Belongs to the RNase Z family.</text>
</comment>
<comment type="caution">
    <text evidence="11">The sequence shown here is derived from an EMBL/GenBank/DDBJ whole genome shotgun (WGS) entry which is preliminary data.</text>
</comment>
<keyword evidence="4 9" id="KW-0540">Nuclease</keyword>
<evidence type="ECO:0000256" key="3">
    <source>
        <dbReference type="ARBA" id="ARBA00022694"/>
    </source>
</evidence>
<organism evidence="11 12">
    <name type="scientific">Methanosuratincola subterraneus</name>
    <dbReference type="NCBI Taxonomy" id="2593994"/>
    <lineage>
        <taxon>Archaea</taxon>
        <taxon>Thermoproteota</taxon>
        <taxon>Methanosuratincolia</taxon>
        <taxon>Candidatus Methanomethylicales</taxon>
        <taxon>Candidatus Methanomethylicaceae</taxon>
        <taxon>Candidatus Methanosuratincola (ex Vanwonterghem et al. 2016)</taxon>
    </lineage>
</organism>
<dbReference type="Pfam" id="PF12706">
    <property type="entry name" value="Lactamase_B_2"/>
    <property type="match status" value="1"/>
</dbReference>
<dbReference type="Proteomes" id="UP000288215">
    <property type="component" value="Unassembled WGS sequence"/>
</dbReference>
<accession>A0A444L8W0</accession>
<dbReference type="NCBIfam" id="NF000801">
    <property type="entry name" value="PRK00055.1-3"/>
    <property type="match status" value="1"/>
</dbReference>
<dbReference type="CDD" id="cd07717">
    <property type="entry name" value="RNaseZ_ZiPD-like_MBL-fold"/>
    <property type="match status" value="1"/>
</dbReference>
<reference evidence="11 12" key="1">
    <citation type="submission" date="2018-12" db="EMBL/GenBank/DDBJ databases">
        <title>The complete genome of the methanogenic archaea of the candidate phylum Verstraetearchaeota, obtained from the metagenome of underground thermal water.</title>
        <authorList>
            <person name="Kadnikov V.V."/>
            <person name="Mardanov A.V."/>
            <person name="Beletsky A.V."/>
            <person name="Karnachuk O.V."/>
            <person name="Ravin N.V."/>
        </authorList>
    </citation>
    <scope>NUCLEOTIDE SEQUENCE [LARGE SCALE GENOMIC DNA]</scope>
    <source>
        <strain evidence="11">Ch88</strain>
    </source>
</reference>
<comment type="function">
    <text evidence="9">Zinc phosphodiesterase, which displays some tRNA 3'-processing endonuclease activity. Probably involved in tRNA maturation, by removing a 3'-trailer from precursor tRNA.</text>
</comment>
<dbReference type="SUPFAM" id="SSF56281">
    <property type="entry name" value="Metallo-hydrolase/oxidoreductase"/>
    <property type="match status" value="1"/>
</dbReference>
<dbReference type="NCBIfam" id="TIGR02651">
    <property type="entry name" value="RNase_Z"/>
    <property type="match status" value="1"/>
</dbReference>
<dbReference type="PANTHER" id="PTHR46018">
    <property type="entry name" value="ZINC PHOSPHODIESTERASE ELAC PROTEIN 1"/>
    <property type="match status" value="1"/>
</dbReference>
<dbReference type="InterPro" id="IPR036866">
    <property type="entry name" value="RibonucZ/Hydroxyglut_hydro"/>
</dbReference>
<dbReference type="HAMAP" id="MF_01818">
    <property type="entry name" value="RNase_Z_BN"/>
    <property type="match status" value="1"/>
</dbReference>
<dbReference type="Gene3D" id="3.60.15.10">
    <property type="entry name" value="Ribonuclease Z/Hydroxyacylglutathione hydrolase-like"/>
    <property type="match status" value="1"/>
</dbReference>
<dbReference type="GO" id="GO:0042781">
    <property type="term" value="F:3'-tRNA processing endoribonuclease activity"/>
    <property type="evidence" value="ECO:0007669"/>
    <property type="project" value="UniProtKB-UniRule"/>
</dbReference>
<gene>
    <name evidence="9" type="primary">rnz</name>
    <name evidence="11" type="ORF">Metus_0046</name>
</gene>
<dbReference type="InterPro" id="IPR001279">
    <property type="entry name" value="Metallo-B-lactamas"/>
</dbReference>
<keyword evidence="6 9" id="KW-0255">Endonuclease</keyword>
<protein>
    <recommendedName>
        <fullName evidence="9">Ribonuclease Z</fullName>
        <shortName evidence="9">RNase Z</shortName>
        <ecNumber evidence="9">3.1.26.11</ecNumber>
    </recommendedName>
    <alternativeName>
        <fullName evidence="9">tRNA 3 endonuclease</fullName>
    </alternativeName>
    <alternativeName>
        <fullName evidence="9">tRNase Z</fullName>
    </alternativeName>
</protein>
<evidence type="ECO:0000256" key="9">
    <source>
        <dbReference type="HAMAP-Rule" id="MF_01818"/>
    </source>
</evidence>
<evidence type="ECO:0000256" key="4">
    <source>
        <dbReference type="ARBA" id="ARBA00022722"/>
    </source>
</evidence>
<feature type="binding site" evidence="9">
    <location>
        <position position="65"/>
    </location>
    <ligand>
        <name>Zn(2+)</name>
        <dbReference type="ChEBI" id="CHEBI:29105"/>
        <label>2</label>
        <note>catalytic</note>
    </ligand>
</feature>
<evidence type="ECO:0000256" key="5">
    <source>
        <dbReference type="ARBA" id="ARBA00022723"/>
    </source>
</evidence>
<feature type="domain" description="Metallo-beta-lactamase" evidence="10">
    <location>
        <begin position="18"/>
        <end position="244"/>
    </location>
</feature>
<dbReference type="GO" id="GO:0008270">
    <property type="term" value="F:zinc ion binding"/>
    <property type="evidence" value="ECO:0007669"/>
    <property type="project" value="UniProtKB-UniRule"/>
</dbReference>
<comment type="catalytic activity">
    <reaction evidence="1 9">
        <text>Endonucleolytic cleavage of RNA, removing extra 3' nucleotides from tRNA precursor, generating 3' termini of tRNAs. A 3'-hydroxy group is left at the tRNA terminus and a 5'-phosphoryl group is left at the trailer molecule.</text>
        <dbReference type="EC" id="3.1.26.11"/>
    </reaction>
</comment>
<feature type="binding site" evidence="9">
    <location>
        <position position="208"/>
    </location>
    <ligand>
        <name>Zn(2+)</name>
        <dbReference type="ChEBI" id="CHEBI:29105"/>
        <label>2</label>
        <note>catalytic</note>
    </ligand>
</feature>
<keyword evidence="7 9" id="KW-0378">Hydrolase</keyword>
<comment type="cofactor">
    <cofactor evidence="9">
        <name>Zn(2+)</name>
        <dbReference type="ChEBI" id="CHEBI:29105"/>
    </cofactor>
    <text evidence="9">Binds 2 Zn(2+) ions.</text>
</comment>
<evidence type="ECO:0000256" key="6">
    <source>
        <dbReference type="ARBA" id="ARBA00022759"/>
    </source>
</evidence>
<evidence type="ECO:0000256" key="8">
    <source>
        <dbReference type="ARBA" id="ARBA00022833"/>
    </source>
</evidence>
<feature type="binding site" evidence="9">
    <location>
        <position position="266"/>
    </location>
    <ligand>
        <name>Zn(2+)</name>
        <dbReference type="ChEBI" id="CHEBI:29105"/>
        <label>2</label>
        <note>catalytic</note>
    </ligand>
</feature>
<keyword evidence="5 9" id="KW-0479">Metal-binding</keyword>
<dbReference type="PANTHER" id="PTHR46018:SF2">
    <property type="entry name" value="ZINC PHOSPHODIESTERASE ELAC PROTEIN 1"/>
    <property type="match status" value="1"/>
</dbReference>
<sequence length="301" mass="32723">MRVTFLGTSAGTPTQDRGLPSVLLEVDGELILLDCGEGTQRQMMKVGASLGKRMKIFITHMHGDHIFGLPGLIQTMNLINRAHPLDVFGPPGIRDFIEQTTVPAMCEPAFELEVHEVGCGEIFSSRNYSVTGAWGEHSVPNIGYRITVGGSPGRFLPERARALGVPEGPLWGELKSGKQVILEDGREVKPSDVLGEPVRGISVVYSGDTRPSDGIVRLADGADLLIHESTFSEELRERAMVEGHSTARGAAEVASRAGVKKLILTHFSARYPDAAFLEEEARTVFACTYAAKDFETYELKT</sequence>
<dbReference type="FunFam" id="3.60.15.10:FF:000002">
    <property type="entry name" value="Ribonuclease Z"/>
    <property type="match status" value="1"/>
</dbReference>
<comment type="subunit">
    <text evidence="2 9">Homodimer.</text>
</comment>
<feature type="binding site" evidence="9">
    <location>
        <position position="137"/>
    </location>
    <ligand>
        <name>Zn(2+)</name>
        <dbReference type="ChEBI" id="CHEBI:29105"/>
        <label>1</label>
        <note>catalytic</note>
    </ligand>
</feature>
<feature type="binding site" evidence="9">
    <location>
        <position position="60"/>
    </location>
    <ligand>
        <name>Zn(2+)</name>
        <dbReference type="ChEBI" id="CHEBI:29105"/>
        <label>1</label>
        <note>catalytic</note>
    </ligand>
</feature>
<keyword evidence="3 9" id="KW-0819">tRNA processing</keyword>
<evidence type="ECO:0000256" key="1">
    <source>
        <dbReference type="ARBA" id="ARBA00000402"/>
    </source>
</evidence>
<dbReference type="Pfam" id="PF23023">
    <property type="entry name" value="Anti-Pycsar_Apyc1"/>
    <property type="match status" value="1"/>
</dbReference>
<feature type="active site" description="Proton acceptor" evidence="9">
    <location>
        <position position="64"/>
    </location>
</feature>
<name>A0A444L8W0_METS7</name>
<feature type="binding site" evidence="9">
    <location>
        <position position="62"/>
    </location>
    <ligand>
        <name>Zn(2+)</name>
        <dbReference type="ChEBI" id="CHEBI:29105"/>
        <label>1</label>
        <note>catalytic</note>
    </ligand>
</feature>
<feature type="binding site" evidence="9">
    <location>
        <position position="64"/>
    </location>
    <ligand>
        <name>Zn(2+)</name>
        <dbReference type="ChEBI" id="CHEBI:29105"/>
        <label>2</label>
        <note>catalytic</note>
    </ligand>
</feature>
<keyword evidence="8 9" id="KW-0862">Zinc</keyword>
<dbReference type="SMART" id="SM00849">
    <property type="entry name" value="Lactamase_B"/>
    <property type="match status" value="1"/>
</dbReference>
<dbReference type="EMBL" id="RXGA01000001">
    <property type="protein sequence ID" value="RWX74021.1"/>
    <property type="molecule type" value="Genomic_DNA"/>
</dbReference>
<dbReference type="InterPro" id="IPR013471">
    <property type="entry name" value="RNase_Z/BN"/>
</dbReference>
<dbReference type="EC" id="3.1.26.11" evidence="9"/>
<evidence type="ECO:0000256" key="7">
    <source>
        <dbReference type="ARBA" id="ARBA00022801"/>
    </source>
</evidence>
<dbReference type="AlphaFoldDB" id="A0A444L8W0"/>
<evidence type="ECO:0000313" key="12">
    <source>
        <dbReference type="Proteomes" id="UP000288215"/>
    </source>
</evidence>
<feature type="binding site" evidence="9">
    <location>
        <position position="208"/>
    </location>
    <ligand>
        <name>Zn(2+)</name>
        <dbReference type="ChEBI" id="CHEBI:29105"/>
        <label>1</label>
        <note>catalytic</note>
    </ligand>
</feature>
<proteinExistence type="inferred from homology"/>
<evidence type="ECO:0000256" key="2">
    <source>
        <dbReference type="ARBA" id="ARBA00011738"/>
    </source>
</evidence>
<evidence type="ECO:0000259" key="10">
    <source>
        <dbReference type="SMART" id="SM00849"/>
    </source>
</evidence>
<evidence type="ECO:0000313" key="11">
    <source>
        <dbReference type="EMBL" id="RWX74021.1"/>
    </source>
</evidence>